<dbReference type="PANTHER" id="PTHR45914">
    <property type="entry name" value="TRANSCRIPTION FACTOR HEC3-RELATED"/>
    <property type="match status" value="1"/>
</dbReference>
<dbReference type="CDD" id="cd11393">
    <property type="entry name" value="bHLH_AtbHLH_like"/>
    <property type="match status" value="1"/>
</dbReference>
<dbReference type="Gene3D" id="4.10.280.10">
    <property type="entry name" value="Helix-loop-helix DNA-binding domain"/>
    <property type="match status" value="2"/>
</dbReference>
<dbReference type="InterPro" id="IPR036638">
    <property type="entry name" value="HLH_DNA-bd_sf"/>
</dbReference>
<gene>
    <name evidence="8" type="ORF">SAY87_001997</name>
</gene>
<dbReference type="InterPro" id="IPR045843">
    <property type="entry name" value="IND-like"/>
</dbReference>
<name>A0AAN7JZ04_9MYRT</name>
<keyword evidence="2" id="KW-0805">Transcription regulation</keyword>
<evidence type="ECO:0000259" key="7">
    <source>
        <dbReference type="PROSITE" id="PS50888"/>
    </source>
</evidence>
<dbReference type="InterPro" id="IPR011598">
    <property type="entry name" value="bHLH_dom"/>
</dbReference>
<dbReference type="GO" id="GO:0005634">
    <property type="term" value="C:nucleus"/>
    <property type="evidence" value="ECO:0007669"/>
    <property type="project" value="UniProtKB-SubCell"/>
</dbReference>
<evidence type="ECO:0000256" key="5">
    <source>
        <dbReference type="ARBA" id="ARBA00023242"/>
    </source>
</evidence>
<feature type="region of interest" description="Disordered" evidence="6">
    <location>
        <begin position="667"/>
        <end position="687"/>
    </location>
</feature>
<dbReference type="GO" id="GO:0003700">
    <property type="term" value="F:DNA-binding transcription factor activity"/>
    <property type="evidence" value="ECO:0007669"/>
    <property type="project" value="InterPro"/>
</dbReference>
<keyword evidence="4" id="KW-0804">Transcription</keyword>
<evidence type="ECO:0000313" key="8">
    <source>
        <dbReference type="EMBL" id="KAK4753893.1"/>
    </source>
</evidence>
<feature type="domain" description="BHLH" evidence="7">
    <location>
        <begin position="329"/>
        <end position="378"/>
    </location>
</feature>
<keyword evidence="5" id="KW-0539">Nucleus</keyword>
<comment type="subcellular location">
    <subcellularLocation>
        <location evidence="1">Nucleus</location>
    </subcellularLocation>
</comment>
<proteinExistence type="predicted"/>
<sequence length="801" mass="90472">MASGFNQLFGALQEARSVRSYLHTNPIWLIGILNPIRTRDEFTEISCFNPLARSFAGRHTPIYIFLYALASGTSRSRKVALRRSSVALFDSTKQAIASCTWAGLGSCLLWCQDFSNLLLTMALSSYPALNLPVVPDQYNGRIITSSQAPTKAHHLLAVTAFPTYSNFSAPASSAYSKRFNEATKATTSLKKGCWDWEYNIRHDGELIDDYSSYDHMLNPAAAAYLTPAAHSPMLGSRYEISNHHLQQQLSSDPGFISFHDNYGMDINQFYHCQAPPQPKRHRQFCIDLPDILFAPNNNHPTSQLPSPQDNGISSKPPNLQVEQTRPRKRRVSAQSLAARERRKKIADKTQELGKLIPGGSKMNTAEMLQSSFKYVKFLQSQVHILQLMSSLNLSQEHATNCVEEVKKEMEETGVTRLSPDMLRVVASPVVQEQLYKQASCIIPRYKDKSMALSSNPALNWPVVPYQSHGRFITSPQAAVEARHLLTATAFPTYSNFNGSASCTYSVVNSKRFDEAGKANPPFFSECCWEYNICQDDELIDGQSYASCQDYCNNYNTYTYDMLNPAAAAYLIPTADTPLLSSCYEFSDYHQQQLSSESGFLSFPDNYGMNLNQFYHCQARPQPPKRHKPCYIDHPDPLISPNNLDSTVQFPGMQDNGISSNMSNFEDMEHTRPRTRRVSAQSLAARERRKKITDKTHELGRLIPGGSKMNTAEMLQSAFKYVKFLQSQVHILQLMSSLNYGQETDCLEEEREEMEPPYMLRVVASPVVQEKLYKYASCIIPHSLAEILIHHYPHLEELHQLL</sequence>
<dbReference type="InterPro" id="IPR045239">
    <property type="entry name" value="bHLH95_bHLH"/>
</dbReference>
<evidence type="ECO:0000256" key="4">
    <source>
        <dbReference type="ARBA" id="ARBA00023163"/>
    </source>
</evidence>
<evidence type="ECO:0000256" key="3">
    <source>
        <dbReference type="ARBA" id="ARBA00023125"/>
    </source>
</evidence>
<accession>A0AAN7JZ04</accession>
<evidence type="ECO:0000256" key="1">
    <source>
        <dbReference type="ARBA" id="ARBA00004123"/>
    </source>
</evidence>
<reference evidence="8 9" key="1">
    <citation type="journal article" date="2023" name="Hortic Res">
        <title>Pangenome of water caltrop reveals structural variations and asymmetric subgenome divergence after allopolyploidization.</title>
        <authorList>
            <person name="Zhang X."/>
            <person name="Chen Y."/>
            <person name="Wang L."/>
            <person name="Yuan Y."/>
            <person name="Fang M."/>
            <person name="Shi L."/>
            <person name="Lu R."/>
            <person name="Comes H.P."/>
            <person name="Ma Y."/>
            <person name="Chen Y."/>
            <person name="Huang G."/>
            <person name="Zhou Y."/>
            <person name="Zheng Z."/>
            <person name="Qiu Y."/>
        </authorList>
    </citation>
    <scope>NUCLEOTIDE SEQUENCE [LARGE SCALE GENOMIC DNA]</scope>
    <source>
        <tissue evidence="8">Roots</tissue>
    </source>
</reference>
<evidence type="ECO:0000256" key="6">
    <source>
        <dbReference type="SAM" id="MobiDB-lite"/>
    </source>
</evidence>
<dbReference type="Pfam" id="PF00010">
    <property type="entry name" value="HLH"/>
    <property type="match status" value="2"/>
</dbReference>
<evidence type="ECO:0000313" key="9">
    <source>
        <dbReference type="Proteomes" id="UP001345219"/>
    </source>
</evidence>
<comment type="caution">
    <text evidence="8">The sequence shown here is derived from an EMBL/GenBank/DDBJ whole genome shotgun (WGS) entry which is preliminary data.</text>
</comment>
<dbReference type="AlphaFoldDB" id="A0AAN7JZ04"/>
<feature type="domain" description="BHLH" evidence="7">
    <location>
        <begin position="675"/>
        <end position="724"/>
    </location>
</feature>
<dbReference type="Proteomes" id="UP001345219">
    <property type="component" value="Chromosome 2"/>
</dbReference>
<keyword evidence="3" id="KW-0238">DNA-binding</keyword>
<dbReference type="PANTHER" id="PTHR45914:SF24">
    <property type="entry name" value="BHLH DOMAIN-CONTAINING PROTEIN"/>
    <property type="match status" value="1"/>
</dbReference>
<evidence type="ECO:0000256" key="2">
    <source>
        <dbReference type="ARBA" id="ARBA00023015"/>
    </source>
</evidence>
<feature type="compositionally biased region" description="Polar residues" evidence="6">
    <location>
        <begin position="296"/>
        <end position="323"/>
    </location>
</feature>
<dbReference type="PROSITE" id="PS50888">
    <property type="entry name" value="BHLH"/>
    <property type="match status" value="2"/>
</dbReference>
<dbReference type="EMBL" id="JAXIOK010000015">
    <property type="protein sequence ID" value="KAK4753893.1"/>
    <property type="molecule type" value="Genomic_DNA"/>
</dbReference>
<protein>
    <recommendedName>
        <fullName evidence="7">BHLH domain-containing protein</fullName>
    </recommendedName>
</protein>
<dbReference type="GO" id="GO:0046983">
    <property type="term" value="F:protein dimerization activity"/>
    <property type="evidence" value="ECO:0007669"/>
    <property type="project" value="InterPro"/>
</dbReference>
<dbReference type="SUPFAM" id="SSF47459">
    <property type="entry name" value="HLH, helix-loop-helix DNA-binding domain"/>
    <property type="match status" value="2"/>
</dbReference>
<feature type="region of interest" description="Disordered" evidence="6">
    <location>
        <begin position="296"/>
        <end position="342"/>
    </location>
</feature>
<organism evidence="8 9">
    <name type="scientific">Trapa incisa</name>
    <dbReference type="NCBI Taxonomy" id="236973"/>
    <lineage>
        <taxon>Eukaryota</taxon>
        <taxon>Viridiplantae</taxon>
        <taxon>Streptophyta</taxon>
        <taxon>Embryophyta</taxon>
        <taxon>Tracheophyta</taxon>
        <taxon>Spermatophyta</taxon>
        <taxon>Magnoliopsida</taxon>
        <taxon>eudicotyledons</taxon>
        <taxon>Gunneridae</taxon>
        <taxon>Pentapetalae</taxon>
        <taxon>rosids</taxon>
        <taxon>malvids</taxon>
        <taxon>Myrtales</taxon>
        <taxon>Lythraceae</taxon>
        <taxon>Trapa</taxon>
    </lineage>
</organism>
<keyword evidence="9" id="KW-1185">Reference proteome</keyword>
<dbReference type="SMART" id="SM00353">
    <property type="entry name" value="HLH"/>
    <property type="match status" value="2"/>
</dbReference>
<dbReference type="GO" id="GO:0003677">
    <property type="term" value="F:DNA binding"/>
    <property type="evidence" value="ECO:0007669"/>
    <property type="project" value="UniProtKB-KW"/>
</dbReference>